<organism evidence="1 2">
    <name type="scientific">Solanum tuberosum</name>
    <name type="common">Potato</name>
    <dbReference type="NCBI Taxonomy" id="4113"/>
    <lineage>
        <taxon>Eukaryota</taxon>
        <taxon>Viridiplantae</taxon>
        <taxon>Streptophyta</taxon>
        <taxon>Embryophyta</taxon>
        <taxon>Tracheophyta</taxon>
        <taxon>Spermatophyta</taxon>
        <taxon>Magnoliopsida</taxon>
        <taxon>eudicotyledons</taxon>
        <taxon>Gunneridae</taxon>
        <taxon>Pentapetalae</taxon>
        <taxon>asterids</taxon>
        <taxon>lamiids</taxon>
        <taxon>Solanales</taxon>
        <taxon>Solanaceae</taxon>
        <taxon>Solanoideae</taxon>
        <taxon>Solaneae</taxon>
        <taxon>Solanum</taxon>
    </lineage>
</organism>
<dbReference type="EMBL" id="JAIVGD010000013">
    <property type="protein sequence ID" value="KAH0760925.1"/>
    <property type="molecule type" value="Genomic_DNA"/>
</dbReference>
<dbReference type="Proteomes" id="UP000826656">
    <property type="component" value="Unassembled WGS sequence"/>
</dbReference>
<gene>
    <name evidence="1" type="ORF">KY290_016998</name>
</gene>
<reference evidence="1 2" key="1">
    <citation type="journal article" date="2021" name="bioRxiv">
        <title>Chromosome-scale and haplotype-resolved genome assembly of a tetraploid potato cultivar.</title>
        <authorList>
            <person name="Sun H."/>
            <person name="Jiao W.-B."/>
            <person name="Krause K."/>
            <person name="Campoy J.A."/>
            <person name="Goel M."/>
            <person name="Folz-Donahue K."/>
            <person name="Kukat C."/>
            <person name="Huettel B."/>
            <person name="Schneeberger K."/>
        </authorList>
    </citation>
    <scope>NUCLEOTIDE SEQUENCE [LARGE SCALE GENOMIC DNA]</scope>
    <source>
        <strain evidence="1">SolTubOtavaFocal</strain>
        <tissue evidence="1">Leaves</tissue>
    </source>
</reference>
<accession>A0ABQ7VA05</accession>
<evidence type="ECO:0000313" key="1">
    <source>
        <dbReference type="EMBL" id="KAH0760925.1"/>
    </source>
</evidence>
<keyword evidence="2" id="KW-1185">Reference proteome</keyword>
<sequence length="61" mass="6993">MSFRTNCGKVNCIERRLVAADLNIPQGDGILPIPGQEHRNLRHQRVLIHPPKWELPSFEGH</sequence>
<evidence type="ECO:0000313" key="2">
    <source>
        <dbReference type="Proteomes" id="UP000826656"/>
    </source>
</evidence>
<protein>
    <submittedName>
        <fullName evidence="1">Uncharacterized protein</fullName>
    </submittedName>
</protein>
<comment type="caution">
    <text evidence="1">The sequence shown here is derived from an EMBL/GenBank/DDBJ whole genome shotgun (WGS) entry which is preliminary data.</text>
</comment>
<proteinExistence type="predicted"/>
<name>A0ABQ7VA05_SOLTU</name>